<keyword evidence="3 5" id="KW-0808">Transferase</keyword>
<sequence>MKHGDFTALARHYRHRPGYSRDALGCLARHAGAYGPREAEFTVADVGAGTGKLTEVLAGLKLHGVAVEPNDAMREEGRRTAGVEPDFQWQAGSAEQTGLEDQSVDWVLMASSFHWTDSETALKEFHRILRPGGYLTVLWNPRDLHKDALQNRIDSEIRRQIPNMKRRSSGGPEWTEGLEDTLLADGLFGDLLFIEAPHEENMSRERYLGVWKSVNDIQVQAGEDRWNDILGMLETETAGRDTIMVRYRTRAWTVRRQD</sequence>
<evidence type="ECO:0000259" key="4">
    <source>
        <dbReference type="Pfam" id="PF08241"/>
    </source>
</evidence>
<dbReference type="Pfam" id="PF08241">
    <property type="entry name" value="Methyltransf_11"/>
    <property type="match status" value="1"/>
</dbReference>
<dbReference type="AlphaFoldDB" id="A0A3M0C043"/>
<protein>
    <submittedName>
        <fullName evidence="5">Methyltransferase family protein</fullName>
    </submittedName>
</protein>
<dbReference type="Gene3D" id="3.40.50.150">
    <property type="entry name" value="Vaccinia Virus protein VP39"/>
    <property type="match status" value="1"/>
</dbReference>
<dbReference type="GO" id="GO:0008757">
    <property type="term" value="F:S-adenosylmethionine-dependent methyltransferase activity"/>
    <property type="evidence" value="ECO:0007669"/>
    <property type="project" value="InterPro"/>
</dbReference>
<comment type="caution">
    <text evidence="5">The sequence shown here is derived from an EMBL/GenBank/DDBJ whole genome shotgun (WGS) entry which is preliminary data.</text>
</comment>
<evidence type="ECO:0000256" key="3">
    <source>
        <dbReference type="ARBA" id="ARBA00022679"/>
    </source>
</evidence>
<name>A0A3M0C043_9PROT</name>
<dbReference type="RefSeq" id="WP_121940403.1">
    <property type="nucleotide sequence ID" value="NZ_REFR01000017.1"/>
</dbReference>
<gene>
    <name evidence="5" type="ORF">BXY39_3767</name>
</gene>
<feature type="domain" description="Methyltransferase type 11" evidence="4">
    <location>
        <begin position="45"/>
        <end position="136"/>
    </location>
</feature>
<dbReference type="InterPro" id="IPR013216">
    <property type="entry name" value="Methyltransf_11"/>
</dbReference>
<dbReference type="InterPro" id="IPR029063">
    <property type="entry name" value="SAM-dependent_MTases_sf"/>
</dbReference>
<evidence type="ECO:0000256" key="1">
    <source>
        <dbReference type="ARBA" id="ARBA00008361"/>
    </source>
</evidence>
<dbReference type="InParanoid" id="A0A3M0C043"/>
<proteinExistence type="inferred from homology"/>
<dbReference type="InterPro" id="IPR051052">
    <property type="entry name" value="Diverse_substrate_MTase"/>
</dbReference>
<keyword evidence="6" id="KW-1185">Reference proteome</keyword>
<accession>A0A3M0C043</accession>
<dbReference type="Proteomes" id="UP000271227">
    <property type="component" value="Unassembled WGS sequence"/>
</dbReference>
<evidence type="ECO:0000256" key="2">
    <source>
        <dbReference type="ARBA" id="ARBA00022603"/>
    </source>
</evidence>
<dbReference type="PANTHER" id="PTHR44942">
    <property type="entry name" value="METHYLTRANSF_11 DOMAIN-CONTAINING PROTEIN"/>
    <property type="match status" value="1"/>
</dbReference>
<organism evidence="5 6">
    <name type="scientific">Eilatimonas milleporae</name>
    <dbReference type="NCBI Taxonomy" id="911205"/>
    <lineage>
        <taxon>Bacteria</taxon>
        <taxon>Pseudomonadati</taxon>
        <taxon>Pseudomonadota</taxon>
        <taxon>Alphaproteobacteria</taxon>
        <taxon>Kordiimonadales</taxon>
        <taxon>Kordiimonadaceae</taxon>
        <taxon>Eilatimonas</taxon>
    </lineage>
</organism>
<dbReference type="SUPFAM" id="SSF53335">
    <property type="entry name" value="S-adenosyl-L-methionine-dependent methyltransferases"/>
    <property type="match status" value="1"/>
</dbReference>
<dbReference type="GO" id="GO:0032259">
    <property type="term" value="P:methylation"/>
    <property type="evidence" value="ECO:0007669"/>
    <property type="project" value="UniProtKB-KW"/>
</dbReference>
<keyword evidence="2 5" id="KW-0489">Methyltransferase</keyword>
<evidence type="ECO:0000313" key="6">
    <source>
        <dbReference type="Proteomes" id="UP000271227"/>
    </source>
</evidence>
<dbReference type="PANTHER" id="PTHR44942:SF4">
    <property type="entry name" value="METHYLTRANSFERASE TYPE 11 DOMAIN-CONTAINING PROTEIN"/>
    <property type="match status" value="1"/>
</dbReference>
<comment type="similarity">
    <text evidence="1">Belongs to the methyltransferase superfamily.</text>
</comment>
<dbReference type="OrthoDB" id="9797252at2"/>
<reference evidence="5 6" key="1">
    <citation type="submission" date="2018-10" db="EMBL/GenBank/DDBJ databases">
        <title>Genomic Encyclopedia of Archaeal and Bacterial Type Strains, Phase II (KMG-II): from individual species to whole genera.</title>
        <authorList>
            <person name="Goeker M."/>
        </authorList>
    </citation>
    <scope>NUCLEOTIDE SEQUENCE [LARGE SCALE GENOMIC DNA]</scope>
    <source>
        <strain evidence="5 6">DSM 25217</strain>
    </source>
</reference>
<dbReference type="EMBL" id="REFR01000017">
    <property type="protein sequence ID" value="RMB00579.1"/>
    <property type="molecule type" value="Genomic_DNA"/>
</dbReference>
<dbReference type="CDD" id="cd02440">
    <property type="entry name" value="AdoMet_MTases"/>
    <property type="match status" value="1"/>
</dbReference>
<evidence type="ECO:0000313" key="5">
    <source>
        <dbReference type="EMBL" id="RMB00579.1"/>
    </source>
</evidence>